<evidence type="ECO:0000313" key="3">
    <source>
        <dbReference type="Proteomes" id="UP000466442"/>
    </source>
</evidence>
<dbReference type="AlphaFoldDB" id="A0A8S9XMF7"/>
<feature type="region of interest" description="Disordered" evidence="1">
    <location>
        <begin position="407"/>
        <end position="462"/>
    </location>
</feature>
<feature type="region of interest" description="Disordered" evidence="1">
    <location>
        <begin position="315"/>
        <end position="334"/>
    </location>
</feature>
<feature type="region of interest" description="Disordered" evidence="1">
    <location>
        <begin position="161"/>
        <end position="216"/>
    </location>
</feature>
<sequence length="534" mass="59096">MNSDRESKYLTPCRSFGLKRINKKSPSTPELTMNSDRGSKYLTPCRSFGLKRINKKSPSTPGSQVAVKSVYSPFTSPMVVTTASTVPCVEKKCPLQQNSLWSTPLINKTSLKMGLSKPSGKLKMSRLLQSKDLLNDDTSSGSSSNKCMDCSGAHRIGMCQGGSSKSNISSHEESPKQVLNGSGVNSTPTSNLVKSTKKDDSIQSSRKTSPGKLSDVCTNSRSVMNVSVCDISANTYRGNDDSTKTSFEKSSSMESIKNAFLGWDSDCGEAVSLNSILERFKMFLENRIVKPNEACSPLSLDVACHTDRLLNAEHSPEGCTKEETARPSACNPQYESAGFHESQAVSNKGQLERNGKSCATKILSDEGELQSSQTSMLFDSSLEDETEDEWDFVTSQRHLETHEMKQKIVKKMSLPKQSSSRISKKRTAQNRTVVQSVNSEESGDCHTDEELQSEAIDSSSGAEKQLEEDIRRWLEGGQRVILEIIDEVRRQKDREMTVMEVLLEQGVDPNLVGYDPQREEFLTFDKFMLHNDIS</sequence>
<reference evidence="2" key="1">
    <citation type="journal article" date="2021" name="Mol. Ecol. Resour.">
        <title>Apolygus lucorum genome provides insights into omnivorousness and mesophyll feeding.</title>
        <authorList>
            <person name="Liu Y."/>
            <person name="Liu H."/>
            <person name="Wang H."/>
            <person name="Huang T."/>
            <person name="Liu B."/>
            <person name="Yang B."/>
            <person name="Yin L."/>
            <person name="Li B."/>
            <person name="Zhang Y."/>
            <person name="Zhang S."/>
            <person name="Jiang F."/>
            <person name="Zhang X."/>
            <person name="Ren Y."/>
            <person name="Wang B."/>
            <person name="Wang S."/>
            <person name="Lu Y."/>
            <person name="Wu K."/>
            <person name="Fan W."/>
            <person name="Wang G."/>
        </authorList>
    </citation>
    <scope>NUCLEOTIDE SEQUENCE</scope>
    <source>
        <strain evidence="2">12Hb</strain>
    </source>
</reference>
<gene>
    <name evidence="2" type="ORF">GE061_014515</name>
</gene>
<keyword evidence="3" id="KW-1185">Reference proteome</keyword>
<dbReference type="Proteomes" id="UP000466442">
    <property type="component" value="Unassembled WGS sequence"/>
</dbReference>
<organism evidence="2 3">
    <name type="scientific">Apolygus lucorum</name>
    <name type="common">Small green plant bug</name>
    <name type="synonym">Lygocoris lucorum</name>
    <dbReference type="NCBI Taxonomy" id="248454"/>
    <lineage>
        <taxon>Eukaryota</taxon>
        <taxon>Metazoa</taxon>
        <taxon>Ecdysozoa</taxon>
        <taxon>Arthropoda</taxon>
        <taxon>Hexapoda</taxon>
        <taxon>Insecta</taxon>
        <taxon>Pterygota</taxon>
        <taxon>Neoptera</taxon>
        <taxon>Paraneoptera</taxon>
        <taxon>Hemiptera</taxon>
        <taxon>Heteroptera</taxon>
        <taxon>Panheteroptera</taxon>
        <taxon>Cimicomorpha</taxon>
        <taxon>Miridae</taxon>
        <taxon>Mirini</taxon>
        <taxon>Apolygus</taxon>
    </lineage>
</organism>
<evidence type="ECO:0000313" key="2">
    <source>
        <dbReference type="EMBL" id="KAF6208775.1"/>
    </source>
</evidence>
<protein>
    <submittedName>
        <fullName evidence="2">Uncharacterized protein</fullName>
    </submittedName>
</protein>
<dbReference type="EMBL" id="WIXP02000006">
    <property type="protein sequence ID" value="KAF6208775.1"/>
    <property type="molecule type" value="Genomic_DNA"/>
</dbReference>
<evidence type="ECO:0000256" key="1">
    <source>
        <dbReference type="SAM" id="MobiDB-lite"/>
    </source>
</evidence>
<feature type="compositionally biased region" description="Polar residues" evidence="1">
    <location>
        <begin position="177"/>
        <end position="194"/>
    </location>
</feature>
<accession>A0A8S9XMF7</accession>
<feature type="compositionally biased region" description="Polar residues" evidence="1">
    <location>
        <begin position="429"/>
        <end position="440"/>
    </location>
</feature>
<comment type="caution">
    <text evidence="2">The sequence shown here is derived from an EMBL/GenBank/DDBJ whole genome shotgun (WGS) entry which is preliminary data.</text>
</comment>
<name>A0A8S9XMF7_APOLU</name>
<feature type="compositionally biased region" description="Basic and acidic residues" evidence="1">
    <location>
        <begin position="315"/>
        <end position="325"/>
    </location>
</feature>
<proteinExistence type="predicted"/>